<proteinExistence type="inferred from homology"/>
<evidence type="ECO:0000256" key="5">
    <source>
        <dbReference type="PROSITE-ProRule" id="PRU01240"/>
    </source>
</evidence>
<protein>
    <submittedName>
        <fullName evidence="8">Subtilase family protein</fullName>
    </submittedName>
</protein>
<dbReference type="SUPFAM" id="SSF52743">
    <property type="entry name" value="Subtilisin-like"/>
    <property type="match status" value="1"/>
</dbReference>
<dbReference type="PROSITE" id="PS00137">
    <property type="entry name" value="SUBTILASE_HIS"/>
    <property type="match status" value="1"/>
</dbReference>
<reference evidence="9" key="1">
    <citation type="submission" date="2016-10" db="EMBL/GenBank/DDBJ databases">
        <authorList>
            <person name="Varghese N."/>
            <person name="Submissions S."/>
        </authorList>
    </citation>
    <scope>NUCLEOTIDE SEQUENCE [LARGE SCALE GENOMIC DNA]</scope>
    <source>
        <strain evidence="9">DSM 17298</strain>
    </source>
</reference>
<dbReference type="Gene3D" id="3.40.50.200">
    <property type="entry name" value="Peptidase S8/S53 domain"/>
    <property type="match status" value="1"/>
</dbReference>
<dbReference type="InterPro" id="IPR015500">
    <property type="entry name" value="Peptidase_S8_subtilisin-rel"/>
</dbReference>
<keyword evidence="4 5" id="KW-0720">Serine protease</keyword>
<evidence type="ECO:0000313" key="9">
    <source>
        <dbReference type="Proteomes" id="UP000236736"/>
    </source>
</evidence>
<keyword evidence="9" id="KW-1185">Reference proteome</keyword>
<dbReference type="Pfam" id="PF00082">
    <property type="entry name" value="Peptidase_S8"/>
    <property type="match status" value="1"/>
</dbReference>
<dbReference type="GO" id="GO:0006508">
    <property type="term" value="P:proteolysis"/>
    <property type="evidence" value="ECO:0007669"/>
    <property type="project" value="UniProtKB-KW"/>
</dbReference>
<feature type="active site" description="Charge relay system" evidence="5">
    <location>
        <position position="200"/>
    </location>
</feature>
<dbReference type="PRINTS" id="PR00723">
    <property type="entry name" value="SUBTILISIN"/>
</dbReference>
<comment type="similarity">
    <text evidence="1 5">Belongs to the peptidase S8 family.</text>
</comment>
<gene>
    <name evidence="8" type="ORF">SAMN03080598_02852</name>
</gene>
<feature type="active site" description="Charge relay system" evidence="5">
    <location>
        <position position="423"/>
    </location>
</feature>
<dbReference type="InterPro" id="IPR022398">
    <property type="entry name" value="Peptidase_S8_His-AS"/>
</dbReference>
<dbReference type="PROSITE" id="PS00136">
    <property type="entry name" value="SUBTILASE_ASP"/>
    <property type="match status" value="1"/>
</dbReference>
<dbReference type="OrthoDB" id="9798386at2"/>
<keyword evidence="2 5" id="KW-0645">Protease</keyword>
<dbReference type="InterPro" id="IPR036852">
    <property type="entry name" value="Peptidase_S8/S53_dom_sf"/>
</dbReference>
<dbReference type="PROSITE" id="PS51892">
    <property type="entry name" value="SUBTILASE"/>
    <property type="match status" value="1"/>
</dbReference>
<feature type="active site" description="Charge relay system" evidence="5">
    <location>
        <position position="236"/>
    </location>
</feature>
<keyword evidence="3 5" id="KW-0378">Hydrolase</keyword>
<dbReference type="AlphaFoldDB" id="A0A1H5Y6T5"/>
<evidence type="ECO:0000256" key="3">
    <source>
        <dbReference type="ARBA" id="ARBA00022801"/>
    </source>
</evidence>
<dbReference type="PANTHER" id="PTHR43806">
    <property type="entry name" value="PEPTIDASE S8"/>
    <property type="match status" value="1"/>
</dbReference>
<dbReference type="Proteomes" id="UP000236736">
    <property type="component" value="Unassembled WGS sequence"/>
</dbReference>
<evidence type="ECO:0000259" key="7">
    <source>
        <dbReference type="Pfam" id="PF00082"/>
    </source>
</evidence>
<feature type="region of interest" description="Disordered" evidence="6">
    <location>
        <begin position="441"/>
        <end position="460"/>
    </location>
</feature>
<name>A0A1H5Y6T5_9BACT</name>
<dbReference type="InterPro" id="IPR000209">
    <property type="entry name" value="Peptidase_S8/S53_dom"/>
</dbReference>
<dbReference type="InterPro" id="IPR023827">
    <property type="entry name" value="Peptidase_S8_Asp-AS"/>
</dbReference>
<dbReference type="GO" id="GO:0004252">
    <property type="term" value="F:serine-type endopeptidase activity"/>
    <property type="evidence" value="ECO:0007669"/>
    <property type="project" value="UniProtKB-UniRule"/>
</dbReference>
<sequence length="460" mass="50074">MRNVLIWGVFTFLLVSCAKSEKSNNEEPQKAATTDDPLNLLGIDSTLLIEGEYLFYLNEEVYPPIISENDSNSFTKTISEKELNDKKNAILADIETDLNLKLSQEDIFVTTFSGFFVSGISKEMADQILSETEKVSKGQQNFTIQNIRARMQGDGPVLQTIRARMQEWQYDEELHTSTGVMFVNPNSNTTNSSSKVWILDTGVDSNHQDLNVISDPFLSKSFIQSEPDPLYDLVGHGTHVAGIIGGRAHNNSNPQLLGMNGVSPWAPIVSLKVINWNGEGTWVNVKKALTHVRNKGTSGDVVTLSLGDLLPGQSPNPNCNFHGDLLNEIVALANMNIYVVMAAGNSSVSSTRFYPGCFEYPSNVFTIAAMKASFDFDLSHDFLPPVFSTFSNFGIPSIDYAAPGEVVFSTFPGNRYAVLSGTSMATAMVAGIIHLKGGPPSANTTVTGPPGSTDYPIANY</sequence>
<accession>A0A1H5Y6T5</accession>
<evidence type="ECO:0000256" key="2">
    <source>
        <dbReference type="ARBA" id="ARBA00022670"/>
    </source>
</evidence>
<dbReference type="PROSITE" id="PS51257">
    <property type="entry name" value="PROKAR_LIPOPROTEIN"/>
    <property type="match status" value="1"/>
</dbReference>
<evidence type="ECO:0000256" key="1">
    <source>
        <dbReference type="ARBA" id="ARBA00011073"/>
    </source>
</evidence>
<evidence type="ECO:0000256" key="6">
    <source>
        <dbReference type="SAM" id="MobiDB-lite"/>
    </source>
</evidence>
<feature type="domain" description="Peptidase S8/S53" evidence="7">
    <location>
        <begin position="194"/>
        <end position="433"/>
    </location>
</feature>
<dbReference type="RefSeq" id="WP_103925497.1">
    <property type="nucleotide sequence ID" value="NZ_FNVR01000017.1"/>
</dbReference>
<organism evidence="8 9">
    <name type="scientific">Algoriphagus boritolerans DSM 17298 = JCM 18970</name>
    <dbReference type="NCBI Taxonomy" id="1120964"/>
    <lineage>
        <taxon>Bacteria</taxon>
        <taxon>Pseudomonadati</taxon>
        <taxon>Bacteroidota</taxon>
        <taxon>Cytophagia</taxon>
        <taxon>Cytophagales</taxon>
        <taxon>Cyclobacteriaceae</taxon>
        <taxon>Algoriphagus</taxon>
    </lineage>
</organism>
<evidence type="ECO:0000313" key="8">
    <source>
        <dbReference type="EMBL" id="SEG19704.1"/>
    </source>
</evidence>
<dbReference type="InterPro" id="IPR050131">
    <property type="entry name" value="Peptidase_S8_subtilisin-like"/>
</dbReference>
<dbReference type="STRING" id="1120964.GCA_001313265_05137"/>
<dbReference type="PANTHER" id="PTHR43806:SF11">
    <property type="entry name" value="CEREVISIN-RELATED"/>
    <property type="match status" value="1"/>
</dbReference>
<evidence type="ECO:0000256" key="4">
    <source>
        <dbReference type="ARBA" id="ARBA00022825"/>
    </source>
</evidence>
<dbReference type="EMBL" id="FNVR01000017">
    <property type="protein sequence ID" value="SEG19704.1"/>
    <property type="molecule type" value="Genomic_DNA"/>
</dbReference>